<protein>
    <recommendedName>
        <fullName evidence="8">CDP-glycerol:poly(Glycerophosphate) glycerophosphotransferase</fullName>
    </recommendedName>
</protein>
<evidence type="ECO:0000256" key="4">
    <source>
        <dbReference type="ARBA" id="ARBA00022679"/>
    </source>
</evidence>
<proteinExistence type="inferred from homology"/>
<gene>
    <name evidence="7" type="ORF">N47_H22830</name>
</gene>
<evidence type="ECO:0000313" key="7">
    <source>
        <dbReference type="EMBL" id="CBX27461.1"/>
    </source>
</evidence>
<organism evidence="7">
    <name type="scientific">uncultured Desulfobacterium sp</name>
    <dbReference type="NCBI Taxonomy" id="201089"/>
    <lineage>
        <taxon>Bacteria</taxon>
        <taxon>Pseudomonadati</taxon>
        <taxon>Thermodesulfobacteriota</taxon>
        <taxon>Desulfobacteria</taxon>
        <taxon>Desulfobacterales</taxon>
        <taxon>Desulfobacteriaceae</taxon>
        <taxon>Desulfobacterium</taxon>
        <taxon>environmental samples</taxon>
    </lineage>
</organism>
<dbReference type="AlphaFoldDB" id="E1YA67"/>
<evidence type="ECO:0008006" key="8">
    <source>
        <dbReference type="Google" id="ProtNLM"/>
    </source>
</evidence>
<dbReference type="InterPro" id="IPR043148">
    <property type="entry name" value="TagF_C"/>
</dbReference>
<sequence>MGWVFGFPLTLLIKRVPNLIVVFSRPGPVFADNSKYFFLYATSLRDNKVSTIFLTESTSIQQSIIHAGGKAIMHPSIQSIVVLLRCGKIVTDCADWSNFGAYALTRGAKTIQIWHGAPLKHIELDLYRKRLQLTPFRLRSLLKIQKKILGRYPLYDVVVATSKQFIKEAFKKSFRAKKFIATGYPRNDILFGLPEGNTTAEKLALINVDKKVIEIIKEKRAQGIGICLYVPTFRKDMTDPFEVAINLKRFSEISKKFNLLTVLKLHPVVKKYYNIIHDDSLIEYPPLADVYPIMKLCDFMITDYSSIFFDYLLLDRPIIFFSYDLANYLSNDRDMYFDYHSMTPGVKCYNYDELEYNIELLLKSGCIDKYADFRKRITDFTHDHIDNYSTRRLYDEVLRI</sequence>
<dbReference type="SUPFAM" id="SSF53756">
    <property type="entry name" value="UDP-Glycosyltransferase/glycogen phosphorylase"/>
    <property type="match status" value="1"/>
</dbReference>
<dbReference type="PANTHER" id="PTHR37316:SF3">
    <property type="entry name" value="TEICHOIC ACID GLYCEROL-PHOSPHATE TRANSFERASE"/>
    <property type="match status" value="1"/>
</dbReference>
<dbReference type="Gene3D" id="3.40.50.11820">
    <property type="match status" value="1"/>
</dbReference>
<dbReference type="PANTHER" id="PTHR37316">
    <property type="entry name" value="TEICHOIC ACID GLYCEROL-PHOSPHATE PRIMASE"/>
    <property type="match status" value="1"/>
</dbReference>
<comment type="similarity">
    <text evidence="2">Belongs to the CDP-glycerol glycerophosphotransferase family.</text>
</comment>
<dbReference type="InterPro" id="IPR043149">
    <property type="entry name" value="TagF_N"/>
</dbReference>
<evidence type="ECO:0000256" key="6">
    <source>
        <dbReference type="ARBA" id="ARBA00023136"/>
    </source>
</evidence>
<reference evidence="7" key="1">
    <citation type="journal article" date="2011" name="Environ. Microbiol.">
        <title>Genomic insights into the metabolic potential of the polycyclic aromatic hydrocarbon degrading sulfate-reducing Deltaproteobacterium N47.</title>
        <authorList>
            <person name="Bergmann F."/>
            <person name="Selesi D."/>
            <person name="Weinmaier T."/>
            <person name="Tischler P."/>
            <person name="Rattei T."/>
            <person name="Meckenstock R.U."/>
        </authorList>
    </citation>
    <scope>NUCLEOTIDE SEQUENCE</scope>
</reference>
<dbReference type="Pfam" id="PF04464">
    <property type="entry name" value="Glyphos_transf"/>
    <property type="match status" value="1"/>
</dbReference>
<keyword evidence="5" id="KW-0777">Teichoic acid biosynthesis</keyword>
<keyword evidence="4" id="KW-0808">Transferase</keyword>
<dbReference type="EMBL" id="FR695866">
    <property type="protein sequence ID" value="CBX27461.1"/>
    <property type="molecule type" value="Genomic_DNA"/>
</dbReference>
<dbReference type="GO" id="GO:0047355">
    <property type="term" value="F:CDP-glycerol glycerophosphotransferase activity"/>
    <property type="evidence" value="ECO:0007669"/>
    <property type="project" value="InterPro"/>
</dbReference>
<dbReference type="InterPro" id="IPR051612">
    <property type="entry name" value="Teichoic_Acid_Biosynth"/>
</dbReference>
<evidence type="ECO:0000256" key="1">
    <source>
        <dbReference type="ARBA" id="ARBA00004202"/>
    </source>
</evidence>
<accession>E1YA67</accession>
<dbReference type="Gene3D" id="3.40.50.12580">
    <property type="match status" value="1"/>
</dbReference>
<dbReference type="GO" id="GO:0005886">
    <property type="term" value="C:plasma membrane"/>
    <property type="evidence" value="ECO:0007669"/>
    <property type="project" value="UniProtKB-SubCell"/>
</dbReference>
<name>E1YA67_9BACT</name>
<evidence type="ECO:0000256" key="3">
    <source>
        <dbReference type="ARBA" id="ARBA00022475"/>
    </source>
</evidence>
<dbReference type="GO" id="GO:0019350">
    <property type="term" value="P:teichoic acid biosynthetic process"/>
    <property type="evidence" value="ECO:0007669"/>
    <property type="project" value="UniProtKB-KW"/>
</dbReference>
<keyword evidence="6" id="KW-0472">Membrane</keyword>
<dbReference type="InterPro" id="IPR007554">
    <property type="entry name" value="Glycerophosphate_synth"/>
</dbReference>
<comment type="subcellular location">
    <subcellularLocation>
        <location evidence="1">Cell membrane</location>
        <topology evidence="1">Peripheral membrane protein</topology>
    </subcellularLocation>
</comment>
<evidence type="ECO:0000256" key="2">
    <source>
        <dbReference type="ARBA" id="ARBA00010488"/>
    </source>
</evidence>
<keyword evidence="3" id="KW-1003">Cell membrane</keyword>
<evidence type="ECO:0000256" key="5">
    <source>
        <dbReference type="ARBA" id="ARBA00022944"/>
    </source>
</evidence>